<keyword evidence="4" id="KW-0227">DNA damage</keyword>
<dbReference type="GO" id="GO:0008270">
    <property type="term" value="F:zinc ion binding"/>
    <property type="evidence" value="ECO:0007669"/>
    <property type="project" value="UniProtKB-KW"/>
</dbReference>
<evidence type="ECO:0000256" key="5">
    <source>
        <dbReference type="ARBA" id="ARBA00022771"/>
    </source>
</evidence>
<evidence type="ECO:0000256" key="2">
    <source>
        <dbReference type="ARBA" id="ARBA00022723"/>
    </source>
</evidence>
<organism evidence="13 14">
    <name type="scientific">Peronospora matthiolae</name>
    <dbReference type="NCBI Taxonomy" id="2874970"/>
    <lineage>
        <taxon>Eukaryota</taxon>
        <taxon>Sar</taxon>
        <taxon>Stramenopiles</taxon>
        <taxon>Oomycota</taxon>
        <taxon>Peronosporomycetes</taxon>
        <taxon>Peronosporales</taxon>
        <taxon>Peronosporaceae</taxon>
        <taxon>Peronospora</taxon>
    </lineage>
</organism>
<evidence type="ECO:0008006" key="15">
    <source>
        <dbReference type="Google" id="ProtNLM"/>
    </source>
</evidence>
<dbReference type="AlphaFoldDB" id="A0AAV1T5N5"/>
<dbReference type="GO" id="GO:0005634">
    <property type="term" value="C:nucleus"/>
    <property type="evidence" value="ECO:0007669"/>
    <property type="project" value="UniProtKB-SubCell"/>
</dbReference>
<evidence type="ECO:0000256" key="1">
    <source>
        <dbReference type="ARBA" id="ARBA00004123"/>
    </source>
</evidence>
<dbReference type="InterPro" id="IPR001357">
    <property type="entry name" value="BRCT_dom"/>
</dbReference>
<dbReference type="GO" id="GO:0000724">
    <property type="term" value="P:double-strand break repair via homologous recombination"/>
    <property type="evidence" value="ECO:0007669"/>
    <property type="project" value="TreeGrafter"/>
</dbReference>
<comment type="caution">
    <text evidence="13">The sequence shown here is derived from an EMBL/GenBank/DDBJ whole genome shotgun (WGS) entry which is preliminary data.</text>
</comment>
<comment type="subcellular location">
    <subcellularLocation>
        <location evidence="1">Nucleus</location>
    </subcellularLocation>
</comment>
<dbReference type="InterPro" id="IPR017907">
    <property type="entry name" value="Znf_RING_CS"/>
</dbReference>
<feature type="domain" description="BRCT" evidence="12">
    <location>
        <begin position="488"/>
        <end position="613"/>
    </location>
</feature>
<dbReference type="PROSITE" id="PS50089">
    <property type="entry name" value="ZF_RING_2"/>
    <property type="match status" value="1"/>
</dbReference>
<keyword evidence="3" id="KW-0677">Repeat</keyword>
<dbReference type="PANTHER" id="PTHR13763:SF0">
    <property type="entry name" value="BREAST CANCER TYPE 1 SUSCEPTIBILITY PROTEIN"/>
    <property type="match status" value="1"/>
</dbReference>
<sequence>MAALWTLARLERAVETFSGQLQCAICLCAYENPVSLPCNHCFCEECIHRALELKTLCPICKTPANKRRLRYDTTLRELLRAMEMLSEASGAEEIDKAVVAKEEVPPKREADKVADPQPPKREAAKVDDSQPSLRRSRRNSTTTGSLSMDVQVDSKAPLLSAHAEVKEERNAVLGTDLVERRSSPRRALLQDVKSPATQLDPLTIGSINVATPRCVHARACKSTKGDSVETVVMQPRNAVDDGTTVNVVAARTQLDDVVEQKQQRTTRRQRQLSLTSDTVQDDDARRVPNTRLRSATNQVVVAGIDPEMSLLQTPTLRKRRRSAMNGVAPDAVESIALKKKAVSSGQTLPRLDSAGTLSLADDYQTHSLPNVEAKVIYNVGDLVDVIERQWVGINKRGGAARITKVHADGFYAVKFVMGCKDNCVPASCIRWPAEELVAETTPSHVVKQRLRRRVSNALNSPDSAATKTKGSTDTSEVKVKKVTKQKRSGMVFLCSGFEKQRMRQINEWADELGAEVVQFWTHDVTHLIVKCVHDDDAEDGDSSIEDFDSSSSRPEHHHDKPRLFINSKSGRWVKTRSLKYLKALVGGRWIVSDEWLQACAKHGRYISELNYEVDGHWKGKMIQDAAKRSRLKREKLLQLSSADIDRSTIGTMLFADFCFYVIGEFLPPVPSITELNTLISMGGGRMITSIDDIREEMHKRENRTRKLIIVSDKINPTALRQQTRRLKAQSHVKAIRSVIIVNYLWVINSISEASLRELPLA</sequence>
<evidence type="ECO:0000256" key="6">
    <source>
        <dbReference type="ARBA" id="ARBA00022833"/>
    </source>
</evidence>
<feature type="region of interest" description="Disordered" evidence="10">
    <location>
        <begin position="101"/>
        <end position="153"/>
    </location>
</feature>
<dbReference type="SUPFAM" id="SSF57850">
    <property type="entry name" value="RING/U-box"/>
    <property type="match status" value="1"/>
</dbReference>
<dbReference type="Gene3D" id="3.40.50.10190">
    <property type="entry name" value="BRCT domain"/>
    <property type="match status" value="2"/>
</dbReference>
<dbReference type="Pfam" id="PF00533">
    <property type="entry name" value="BRCT"/>
    <property type="match status" value="1"/>
</dbReference>
<feature type="compositionally biased region" description="Basic and acidic residues" evidence="10">
    <location>
        <begin position="553"/>
        <end position="562"/>
    </location>
</feature>
<dbReference type="SMART" id="SM00184">
    <property type="entry name" value="RING"/>
    <property type="match status" value="1"/>
</dbReference>
<dbReference type="GO" id="GO:0045944">
    <property type="term" value="P:positive regulation of transcription by RNA polymerase II"/>
    <property type="evidence" value="ECO:0007669"/>
    <property type="project" value="TreeGrafter"/>
</dbReference>
<evidence type="ECO:0000259" key="12">
    <source>
        <dbReference type="PROSITE" id="PS50172"/>
    </source>
</evidence>
<evidence type="ECO:0000256" key="4">
    <source>
        <dbReference type="ARBA" id="ARBA00022763"/>
    </source>
</evidence>
<name>A0AAV1T5N5_9STRA</name>
<proteinExistence type="predicted"/>
<keyword evidence="7" id="KW-0234">DNA repair</keyword>
<evidence type="ECO:0000256" key="8">
    <source>
        <dbReference type="ARBA" id="ARBA00023242"/>
    </source>
</evidence>
<keyword evidence="6" id="KW-0862">Zinc</keyword>
<reference evidence="13" key="1">
    <citation type="submission" date="2024-01" db="EMBL/GenBank/DDBJ databases">
        <authorList>
            <person name="Webb A."/>
        </authorList>
    </citation>
    <scope>NUCLEOTIDE SEQUENCE</scope>
    <source>
        <strain evidence="13">Pm1</strain>
    </source>
</reference>
<dbReference type="InterPro" id="IPR031099">
    <property type="entry name" value="BRCA1-associated"/>
</dbReference>
<dbReference type="InterPro" id="IPR036420">
    <property type="entry name" value="BRCT_dom_sf"/>
</dbReference>
<gene>
    <name evidence="13" type="ORF">PM001_LOCUS2821</name>
</gene>
<accession>A0AAV1T5N5</accession>
<evidence type="ECO:0000259" key="11">
    <source>
        <dbReference type="PROSITE" id="PS50089"/>
    </source>
</evidence>
<feature type="region of interest" description="Disordered" evidence="10">
    <location>
        <begin position="259"/>
        <end position="284"/>
    </location>
</feature>
<evidence type="ECO:0000256" key="7">
    <source>
        <dbReference type="ARBA" id="ARBA00023204"/>
    </source>
</evidence>
<feature type="compositionally biased region" description="Polar residues" evidence="10">
    <location>
        <begin position="457"/>
        <end position="474"/>
    </location>
</feature>
<feature type="domain" description="BRCT" evidence="12">
    <location>
        <begin position="649"/>
        <end position="755"/>
    </location>
</feature>
<dbReference type="Pfam" id="PF13923">
    <property type="entry name" value="zf-C3HC4_2"/>
    <property type="match status" value="1"/>
</dbReference>
<dbReference type="PROSITE" id="PS50172">
    <property type="entry name" value="BRCT"/>
    <property type="match status" value="2"/>
</dbReference>
<evidence type="ECO:0000313" key="13">
    <source>
        <dbReference type="EMBL" id="CAK7903999.1"/>
    </source>
</evidence>
<dbReference type="GO" id="GO:0004842">
    <property type="term" value="F:ubiquitin-protein transferase activity"/>
    <property type="evidence" value="ECO:0007669"/>
    <property type="project" value="TreeGrafter"/>
</dbReference>
<keyword evidence="2" id="KW-0479">Metal-binding</keyword>
<dbReference type="SUPFAM" id="SSF52113">
    <property type="entry name" value="BRCT domain"/>
    <property type="match status" value="2"/>
</dbReference>
<evidence type="ECO:0000256" key="9">
    <source>
        <dbReference type="PROSITE-ProRule" id="PRU00175"/>
    </source>
</evidence>
<dbReference type="EMBL" id="CAKLBY020000028">
    <property type="protein sequence ID" value="CAK7903999.1"/>
    <property type="molecule type" value="Genomic_DNA"/>
</dbReference>
<protein>
    <recommendedName>
        <fullName evidence="15">RING-type E3 ubiquitin transferase BRCA1</fullName>
    </recommendedName>
</protein>
<evidence type="ECO:0000313" key="14">
    <source>
        <dbReference type="Proteomes" id="UP001162060"/>
    </source>
</evidence>
<dbReference type="PROSITE" id="PS00518">
    <property type="entry name" value="ZF_RING_1"/>
    <property type="match status" value="1"/>
</dbReference>
<dbReference type="SMART" id="SM00292">
    <property type="entry name" value="BRCT"/>
    <property type="match status" value="1"/>
</dbReference>
<dbReference type="InterPro" id="IPR013083">
    <property type="entry name" value="Znf_RING/FYVE/PHD"/>
</dbReference>
<feature type="compositionally biased region" description="Basic and acidic residues" evidence="10">
    <location>
        <begin position="101"/>
        <end position="128"/>
    </location>
</feature>
<evidence type="ECO:0000256" key="10">
    <source>
        <dbReference type="SAM" id="MobiDB-lite"/>
    </source>
</evidence>
<keyword evidence="8" id="KW-0539">Nucleus</keyword>
<dbReference type="PANTHER" id="PTHR13763">
    <property type="entry name" value="BREAST CANCER TYPE 1 SUSCEPTIBILITY PROTEIN BRCA1"/>
    <property type="match status" value="1"/>
</dbReference>
<dbReference type="Gene3D" id="3.30.40.10">
    <property type="entry name" value="Zinc/RING finger domain, C3HC4 (zinc finger)"/>
    <property type="match status" value="1"/>
</dbReference>
<feature type="region of interest" description="Disordered" evidence="10">
    <location>
        <begin position="457"/>
        <end position="477"/>
    </location>
</feature>
<evidence type="ECO:0000256" key="3">
    <source>
        <dbReference type="ARBA" id="ARBA00022737"/>
    </source>
</evidence>
<feature type="domain" description="RING-type" evidence="11">
    <location>
        <begin position="23"/>
        <end position="61"/>
    </location>
</feature>
<keyword evidence="5 9" id="KW-0863">Zinc-finger</keyword>
<feature type="region of interest" description="Disordered" evidence="10">
    <location>
        <begin position="540"/>
        <end position="562"/>
    </location>
</feature>
<dbReference type="Proteomes" id="UP001162060">
    <property type="component" value="Unassembled WGS sequence"/>
</dbReference>
<dbReference type="InterPro" id="IPR001841">
    <property type="entry name" value="Znf_RING"/>
</dbReference>